<evidence type="ECO:0000256" key="4">
    <source>
        <dbReference type="ARBA" id="ARBA00022741"/>
    </source>
</evidence>
<dbReference type="PANTHER" id="PTHR43166">
    <property type="entry name" value="AMINO ACID IMPORT ATP-BINDING PROTEIN"/>
    <property type="match status" value="1"/>
</dbReference>
<dbReference type="InterPro" id="IPR050086">
    <property type="entry name" value="MetN_ABC_transporter-like"/>
</dbReference>
<dbReference type="Pfam" id="PF00005">
    <property type="entry name" value="ABC_tran"/>
    <property type="match status" value="1"/>
</dbReference>
<keyword evidence="5 10" id="KW-0067">ATP-binding</keyword>
<dbReference type="RefSeq" id="WP_115271420.1">
    <property type="nucleotide sequence ID" value="NZ_CASFEE010000038.1"/>
</dbReference>
<evidence type="ECO:0000256" key="5">
    <source>
        <dbReference type="ARBA" id="ARBA00022840"/>
    </source>
</evidence>
<evidence type="ECO:0000256" key="3">
    <source>
        <dbReference type="ARBA" id="ARBA00022475"/>
    </source>
</evidence>
<dbReference type="InterPro" id="IPR003439">
    <property type="entry name" value="ABC_transporter-like_ATP-bd"/>
</dbReference>
<evidence type="ECO:0000259" key="9">
    <source>
        <dbReference type="PROSITE" id="PS50893"/>
    </source>
</evidence>
<dbReference type="SUPFAM" id="SSF52540">
    <property type="entry name" value="P-loop containing nucleoside triphosphate hydrolases"/>
    <property type="match status" value="1"/>
</dbReference>
<dbReference type="Proteomes" id="UP000255328">
    <property type="component" value="Unassembled WGS sequence"/>
</dbReference>
<dbReference type="GO" id="GO:0016887">
    <property type="term" value="F:ATP hydrolysis activity"/>
    <property type="evidence" value="ECO:0007669"/>
    <property type="project" value="InterPro"/>
</dbReference>
<dbReference type="GO" id="GO:0006865">
    <property type="term" value="P:amino acid transport"/>
    <property type="evidence" value="ECO:0007669"/>
    <property type="project" value="UniProtKB-KW"/>
</dbReference>
<evidence type="ECO:0000256" key="6">
    <source>
        <dbReference type="ARBA" id="ARBA00022967"/>
    </source>
</evidence>
<dbReference type="SMART" id="SM00382">
    <property type="entry name" value="AAA"/>
    <property type="match status" value="1"/>
</dbReference>
<keyword evidence="6" id="KW-1278">Translocase</keyword>
<dbReference type="FunFam" id="3.40.50.300:FF:000056">
    <property type="entry name" value="Cell division ATP-binding protein FtsE"/>
    <property type="match status" value="1"/>
</dbReference>
<dbReference type="InterPro" id="IPR017871">
    <property type="entry name" value="ABC_transporter-like_CS"/>
</dbReference>
<dbReference type="PROSITE" id="PS50893">
    <property type="entry name" value="ABC_TRANSPORTER_2"/>
    <property type="match status" value="1"/>
</dbReference>
<dbReference type="EMBL" id="UGGU01000003">
    <property type="protein sequence ID" value="STO30781.1"/>
    <property type="molecule type" value="Genomic_DNA"/>
</dbReference>
<dbReference type="OrthoDB" id="9804199at2"/>
<evidence type="ECO:0000256" key="2">
    <source>
        <dbReference type="ARBA" id="ARBA00022448"/>
    </source>
</evidence>
<dbReference type="InterPro" id="IPR003593">
    <property type="entry name" value="AAA+_ATPase"/>
</dbReference>
<dbReference type="InterPro" id="IPR018449">
    <property type="entry name" value="NIL_domain"/>
</dbReference>
<dbReference type="InterPro" id="IPR027417">
    <property type="entry name" value="P-loop_NTPase"/>
</dbReference>
<dbReference type="PANTHER" id="PTHR43166:SF30">
    <property type="entry name" value="METHIONINE IMPORT ATP-BINDING PROTEIN METN"/>
    <property type="match status" value="1"/>
</dbReference>
<name>A0A377GW58_9FUSO</name>
<evidence type="ECO:0000256" key="1">
    <source>
        <dbReference type="ARBA" id="ARBA00005417"/>
    </source>
</evidence>
<dbReference type="Gene3D" id="3.30.70.260">
    <property type="match status" value="1"/>
</dbReference>
<dbReference type="SUPFAM" id="SSF55021">
    <property type="entry name" value="ACT-like"/>
    <property type="match status" value="1"/>
</dbReference>
<keyword evidence="2" id="KW-0813">Transport</keyword>
<dbReference type="InterPro" id="IPR045865">
    <property type="entry name" value="ACT-like_dom_sf"/>
</dbReference>
<proteinExistence type="inferred from homology"/>
<keyword evidence="3" id="KW-1003">Cell membrane</keyword>
<dbReference type="Gene3D" id="3.40.50.300">
    <property type="entry name" value="P-loop containing nucleotide triphosphate hydrolases"/>
    <property type="match status" value="1"/>
</dbReference>
<comment type="similarity">
    <text evidence="1">Belongs to the ABC transporter superfamily.</text>
</comment>
<keyword evidence="4" id="KW-0547">Nucleotide-binding</keyword>
<dbReference type="Pfam" id="PF09383">
    <property type="entry name" value="NIL"/>
    <property type="match status" value="1"/>
</dbReference>
<dbReference type="PROSITE" id="PS00211">
    <property type="entry name" value="ABC_TRANSPORTER_1"/>
    <property type="match status" value="1"/>
</dbReference>
<reference evidence="10 11" key="1">
    <citation type="submission" date="2018-06" db="EMBL/GenBank/DDBJ databases">
        <authorList>
            <consortium name="Pathogen Informatics"/>
            <person name="Doyle S."/>
        </authorList>
    </citation>
    <scope>NUCLEOTIDE SEQUENCE [LARGE SCALE GENOMIC DNA]</scope>
    <source>
        <strain evidence="10 11">NCTC10723</strain>
    </source>
</reference>
<evidence type="ECO:0000313" key="11">
    <source>
        <dbReference type="Proteomes" id="UP000255328"/>
    </source>
</evidence>
<protein>
    <submittedName>
        <fullName evidence="10">Methionine import ATP-binding protein MetN</fullName>
        <ecNumber evidence="10">3.6.3.-</ecNumber>
    </submittedName>
</protein>
<gene>
    <name evidence="10" type="primary">metN_1</name>
    <name evidence="10" type="ORF">NCTC10723_00210</name>
</gene>
<organism evidence="10 11">
    <name type="scientific">Fusobacterium necrogenes</name>
    <dbReference type="NCBI Taxonomy" id="858"/>
    <lineage>
        <taxon>Bacteria</taxon>
        <taxon>Fusobacteriati</taxon>
        <taxon>Fusobacteriota</taxon>
        <taxon>Fusobacteriia</taxon>
        <taxon>Fusobacteriales</taxon>
        <taxon>Fusobacteriaceae</taxon>
        <taxon>Fusobacterium</taxon>
    </lineage>
</organism>
<feature type="domain" description="ABC transporter" evidence="9">
    <location>
        <begin position="2"/>
        <end position="238"/>
    </location>
</feature>
<keyword evidence="10" id="KW-0378">Hydrolase</keyword>
<evidence type="ECO:0000256" key="7">
    <source>
        <dbReference type="ARBA" id="ARBA00022970"/>
    </source>
</evidence>
<keyword evidence="8" id="KW-0472">Membrane</keyword>
<keyword evidence="11" id="KW-1185">Reference proteome</keyword>
<dbReference type="GO" id="GO:0005524">
    <property type="term" value="F:ATP binding"/>
    <property type="evidence" value="ECO:0007669"/>
    <property type="project" value="UniProtKB-KW"/>
</dbReference>
<dbReference type="InterPro" id="IPR041701">
    <property type="entry name" value="MetN_ABC"/>
</dbReference>
<evidence type="ECO:0000256" key="8">
    <source>
        <dbReference type="ARBA" id="ARBA00023136"/>
    </source>
</evidence>
<evidence type="ECO:0000313" key="10">
    <source>
        <dbReference type="EMBL" id="STO30781.1"/>
    </source>
</evidence>
<sequence>MIEIQNINKIYPNGYHAVKNVSLEIKTGDIFGVIGLSGAGKSSLIRLINRLEEPTDGKIIIDGIDITALSKAELLERRKKIGMIFQHFNLLSSRTVGENIAFSLEIANWKKSDIDRRVKELLKVVELSDKENYYPSQLSGGQKQRVAIARALANNPDILLSDEATSALDPKTTKSILELIKNIKKQFGLTVVMITHQMEVIRDICNRVAVMSDGKIVESGSVHHIFSNPQTEVTKELISYLPADEKQGIEIMKTKGKSIVRLDFLGTMAEEPIISQAVRTFNIDLSIIGGSIDNLSTMKVGHLFIELSGNIDQQKEAISWFKNEAGVLTEVIYNGI</sequence>
<accession>A0A377GW58</accession>
<dbReference type="CDD" id="cd03258">
    <property type="entry name" value="ABC_MetN_methionine_transporter"/>
    <property type="match status" value="1"/>
</dbReference>
<keyword evidence="7" id="KW-0029">Amino-acid transport</keyword>
<dbReference type="GO" id="GO:0005886">
    <property type="term" value="C:plasma membrane"/>
    <property type="evidence" value="ECO:0007669"/>
    <property type="project" value="UniProtKB-ARBA"/>
</dbReference>
<dbReference type="EC" id="3.6.3.-" evidence="10"/>
<dbReference type="SMART" id="SM00930">
    <property type="entry name" value="NIL"/>
    <property type="match status" value="1"/>
</dbReference>
<dbReference type="AlphaFoldDB" id="A0A377GW58"/>